<dbReference type="EMBL" id="QGMJ01000427">
    <property type="protein sequence ID" value="TVY36457.1"/>
    <property type="molecule type" value="Genomic_DNA"/>
</dbReference>
<dbReference type="Proteomes" id="UP000462212">
    <property type="component" value="Unassembled WGS sequence"/>
</dbReference>
<feature type="region of interest" description="Disordered" evidence="2">
    <location>
        <begin position="555"/>
        <end position="592"/>
    </location>
</feature>
<feature type="compositionally biased region" description="Polar residues" evidence="2">
    <location>
        <begin position="463"/>
        <end position="478"/>
    </location>
</feature>
<feature type="region of interest" description="Disordered" evidence="2">
    <location>
        <begin position="282"/>
        <end position="311"/>
    </location>
</feature>
<feature type="compositionally biased region" description="Low complexity" evidence="2">
    <location>
        <begin position="17"/>
        <end position="28"/>
    </location>
</feature>
<keyword evidence="4" id="KW-1185">Reference proteome</keyword>
<feature type="compositionally biased region" description="Polar residues" evidence="2">
    <location>
        <begin position="59"/>
        <end position="70"/>
    </location>
</feature>
<accession>A0A8H8U6Z7</accession>
<evidence type="ECO:0000313" key="4">
    <source>
        <dbReference type="Proteomes" id="UP000462212"/>
    </source>
</evidence>
<sequence>MADRDRIKDDPDKFNQRRSTATATAPTRRSVDPHPDPDPDSDSGSDSSAKTVIYAPLGQSISTNHQSTPQPVVAAAKNAPQASSSSYEVRPPHSTAPPALTARREISPRAPSNFGSHFTEAELESESHPVTYPTAFAGGGFVEPRTELSSDALANLGLPVNRSRRTSAHLPASPYQSFPPLAPANTQRFAVVEPILTQPSAGQDSPALRRRTGQVTLTRTNLLIGNNPPYPTQNRASDNRSFPAPSGAFSPQSTTTNQNVNFSYPRSHSGPGETLEAFPVFSPPSTSSPASQNTAPLPHIRNRTRSNSISRENPLEYPITGEEERLAGLVRSINQDRERDTARDLARQAAVRRNDLQRSGGYRGTTTSRPPLPTPLEPPILRTFDYRGATSSSGQYLLPVADPYDRSTTPTPRTYEPGRARAQTTQATFANINNPNTAQFTRTSALQSDFRQPNIRRVGEQETLGSSSRSISLDQQPFSAPVEPPSSRQSQSGESTPTTTPKSIADSSNIGDFYTWRVEIPHFSLESARAILQKGYLHDTGTALGRVKVANMNFQSYGENPQGGPSNPRQAPPSPSQGMNHQNGVNGGMGPGAAMIGYPTPVGHQSDLNYVMSMVDELSGVLRMNQQLTANVVDKMGRVREKAKNLNLNNDELIGAAAGELSEESRNLDRDISELRKALEDSEYDKRENFKLAVHGAEILADIAEKVHKFKASHEADTLAWHKNYRKQLADEREENLRLRNEMNDQKAAASRANEHLRAMRRYITDNDERHNLRVENHRLRTEKRFWKRLALPLIPDDDSEWSDDDDLIDPEEKKRLEAALKEKERIAREEVEGEVEGDAGAGAA</sequence>
<name>A0A8H8U6Z7_9HELO</name>
<feature type="region of interest" description="Disordered" evidence="2">
    <location>
        <begin position="337"/>
        <end position="379"/>
    </location>
</feature>
<feature type="region of interest" description="Disordered" evidence="2">
    <location>
        <begin position="393"/>
        <end position="421"/>
    </location>
</feature>
<feature type="region of interest" description="Disordered" evidence="2">
    <location>
        <begin position="444"/>
        <end position="508"/>
    </location>
</feature>
<organism evidence="3 4">
    <name type="scientific">Lachnellula subtilissima</name>
    <dbReference type="NCBI Taxonomy" id="602034"/>
    <lineage>
        <taxon>Eukaryota</taxon>
        <taxon>Fungi</taxon>
        <taxon>Dikarya</taxon>
        <taxon>Ascomycota</taxon>
        <taxon>Pezizomycotina</taxon>
        <taxon>Leotiomycetes</taxon>
        <taxon>Helotiales</taxon>
        <taxon>Lachnaceae</taxon>
        <taxon>Lachnellula</taxon>
    </lineage>
</organism>
<feature type="region of interest" description="Disordered" evidence="2">
    <location>
        <begin position="1"/>
        <end position="115"/>
    </location>
</feature>
<evidence type="ECO:0000313" key="3">
    <source>
        <dbReference type="EMBL" id="TVY36457.1"/>
    </source>
</evidence>
<keyword evidence="1" id="KW-0175">Coiled coil</keyword>
<reference evidence="3 4" key="1">
    <citation type="submission" date="2018-05" db="EMBL/GenBank/DDBJ databases">
        <title>Genome sequencing and assembly of the regulated plant pathogen Lachnellula willkommii and related sister species for the development of diagnostic species identification markers.</title>
        <authorList>
            <person name="Giroux E."/>
            <person name="Bilodeau G."/>
        </authorList>
    </citation>
    <scope>NUCLEOTIDE SEQUENCE [LARGE SCALE GENOMIC DNA]</scope>
    <source>
        <strain evidence="3 4">CBS 197.66</strain>
    </source>
</reference>
<feature type="region of interest" description="Disordered" evidence="2">
    <location>
        <begin position="222"/>
        <end position="256"/>
    </location>
</feature>
<comment type="caution">
    <text evidence="3">The sequence shown here is derived from an EMBL/GenBank/DDBJ whole genome shotgun (WGS) entry which is preliminary data.</text>
</comment>
<feature type="coiled-coil region" evidence="1">
    <location>
        <begin position="722"/>
        <end position="760"/>
    </location>
</feature>
<dbReference type="AlphaFoldDB" id="A0A8H8U6Z7"/>
<feature type="compositionally biased region" description="Basic and acidic residues" evidence="2">
    <location>
        <begin position="337"/>
        <end position="356"/>
    </location>
</feature>
<gene>
    <name evidence="3" type="ORF">LSUB1_G004261</name>
</gene>
<evidence type="ECO:0000256" key="2">
    <source>
        <dbReference type="SAM" id="MobiDB-lite"/>
    </source>
</evidence>
<protein>
    <submittedName>
        <fullName evidence="3">Uncharacterized protein</fullName>
    </submittedName>
</protein>
<feature type="compositionally biased region" description="Polar residues" evidence="2">
    <location>
        <begin position="486"/>
        <end position="508"/>
    </location>
</feature>
<dbReference type="PANTHER" id="PTHR39472:SF1">
    <property type="entry name" value="EXPRESSED PROTEIN"/>
    <property type="match status" value="1"/>
</dbReference>
<evidence type="ECO:0000256" key="1">
    <source>
        <dbReference type="SAM" id="Coils"/>
    </source>
</evidence>
<feature type="compositionally biased region" description="Polar residues" evidence="2">
    <location>
        <begin position="555"/>
        <end position="569"/>
    </location>
</feature>
<feature type="compositionally biased region" description="Basic and acidic residues" evidence="2">
    <location>
        <begin position="1"/>
        <end position="15"/>
    </location>
</feature>
<feature type="compositionally biased region" description="Low complexity" evidence="2">
    <location>
        <begin position="282"/>
        <end position="296"/>
    </location>
</feature>
<proteinExistence type="predicted"/>
<feature type="region of interest" description="Disordered" evidence="2">
    <location>
        <begin position="825"/>
        <end position="845"/>
    </location>
</feature>
<dbReference type="OrthoDB" id="5230543at2759"/>
<dbReference type="PANTHER" id="PTHR39472">
    <property type="entry name" value="EXPRESSED PROTEIN"/>
    <property type="match status" value="1"/>
</dbReference>